<evidence type="ECO:0000256" key="5">
    <source>
        <dbReference type="ARBA" id="ARBA00022759"/>
    </source>
</evidence>
<evidence type="ECO:0000256" key="2">
    <source>
        <dbReference type="ARBA" id="ARBA00009959"/>
    </source>
</evidence>
<dbReference type="SUPFAM" id="SSF143430">
    <property type="entry name" value="TTP0101/SSO1404-like"/>
    <property type="match status" value="1"/>
</dbReference>
<keyword evidence="11" id="KW-1185">Reference proteome</keyword>
<evidence type="ECO:0000256" key="3">
    <source>
        <dbReference type="ARBA" id="ARBA00022722"/>
    </source>
</evidence>
<dbReference type="GO" id="GO:0051607">
    <property type="term" value="P:defense response to virus"/>
    <property type="evidence" value="ECO:0007669"/>
    <property type="project" value="UniProtKB-UniRule"/>
</dbReference>
<dbReference type="AlphaFoldDB" id="A0AAW5EEX7"/>
<evidence type="ECO:0000256" key="4">
    <source>
        <dbReference type="ARBA" id="ARBA00022723"/>
    </source>
</evidence>
<evidence type="ECO:0000256" key="6">
    <source>
        <dbReference type="ARBA" id="ARBA00022801"/>
    </source>
</evidence>
<sequence>MSNFMRILLFFDLPVKTKKERRDYTRFRNYLLNEGFDMMQFSVYCRLCNGHESMERQLEKVKKNLPPRGQIRALPVTEKQFERMRLLLGPRTVNEEKVTINQLTLF</sequence>
<evidence type="ECO:0000313" key="10">
    <source>
        <dbReference type="EMBL" id="MCH1627738.1"/>
    </source>
</evidence>
<comment type="cofactor">
    <cofactor evidence="1 9">
        <name>Mg(2+)</name>
        <dbReference type="ChEBI" id="CHEBI:18420"/>
    </cofactor>
</comment>
<name>A0AAW5EEX7_9BACI</name>
<dbReference type="InterPro" id="IPR019199">
    <property type="entry name" value="Virulence_VapD/CRISPR_Cas2"/>
</dbReference>
<keyword evidence="5 9" id="KW-0255">Endonuclease</keyword>
<dbReference type="NCBIfam" id="TIGR01573">
    <property type="entry name" value="cas2"/>
    <property type="match status" value="1"/>
</dbReference>
<reference evidence="10" key="1">
    <citation type="submission" date="2022-02" db="EMBL/GenBank/DDBJ databases">
        <title>Fredinandcohnia quinoae sp. nov. isolated from Chenopodium quinoa seeds.</title>
        <authorList>
            <person name="Saati-Santamaria Z."/>
            <person name="Flores-Felix J.D."/>
            <person name="Igual J.M."/>
            <person name="Velazquez E."/>
            <person name="Garcia-Fraile P."/>
            <person name="Martinez-Molina E."/>
        </authorList>
    </citation>
    <scope>NUCLEOTIDE SEQUENCE</scope>
    <source>
        <strain evidence="10">SECRCQ15</strain>
    </source>
</reference>
<protein>
    <recommendedName>
        <fullName evidence="9">CRISPR-associated endoribonuclease Cas2</fullName>
        <ecNumber evidence="9">3.1.-.-</ecNumber>
    </recommendedName>
</protein>
<evidence type="ECO:0000256" key="9">
    <source>
        <dbReference type="HAMAP-Rule" id="MF_01471"/>
    </source>
</evidence>
<comment type="subunit">
    <text evidence="9">Homodimer, forms a heterotetramer with a Cas1 homodimer.</text>
</comment>
<comment type="similarity">
    <text evidence="2 9">Belongs to the CRISPR-associated endoribonuclease Cas2 protein family.</text>
</comment>
<proteinExistence type="inferred from homology"/>
<keyword evidence="4 9" id="KW-0479">Metal-binding</keyword>
<dbReference type="Pfam" id="PF09827">
    <property type="entry name" value="CRISPR_Cas2"/>
    <property type="match status" value="1"/>
</dbReference>
<gene>
    <name evidence="9 10" type="primary">cas2</name>
    <name evidence="10" type="ORF">MJG50_20585</name>
</gene>
<dbReference type="Gene3D" id="3.30.70.240">
    <property type="match status" value="1"/>
</dbReference>
<keyword evidence="6 9" id="KW-0378">Hydrolase</keyword>
<dbReference type="GO" id="GO:0004521">
    <property type="term" value="F:RNA endonuclease activity"/>
    <property type="evidence" value="ECO:0007669"/>
    <property type="project" value="InterPro"/>
</dbReference>
<accession>A0AAW5EEX7</accession>
<organism evidence="10 11">
    <name type="scientific">Fredinandcohnia quinoae</name>
    <dbReference type="NCBI Taxonomy" id="2918902"/>
    <lineage>
        <taxon>Bacteria</taxon>
        <taxon>Bacillati</taxon>
        <taxon>Bacillota</taxon>
        <taxon>Bacilli</taxon>
        <taxon>Bacillales</taxon>
        <taxon>Bacillaceae</taxon>
        <taxon>Fredinandcohnia</taxon>
    </lineage>
</organism>
<dbReference type="HAMAP" id="MF_01471">
    <property type="entry name" value="Cas2"/>
    <property type="match status" value="1"/>
</dbReference>
<keyword evidence="3 9" id="KW-0540">Nuclease</keyword>
<comment type="function">
    <text evidence="9">CRISPR (clustered regularly interspaced short palindromic repeat), is an adaptive immune system that provides protection against mobile genetic elements (viruses, transposable elements and conjugative plasmids). CRISPR clusters contain sequences complementary to antecedent mobile elements and target invading nucleic acids. CRISPR clusters are transcribed and processed into CRISPR RNA (crRNA). Functions as a ssRNA-specific endoribonuclease. Involved in the integration of spacer DNA into the CRISPR cassette.</text>
</comment>
<dbReference type="GO" id="GO:0046872">
    <property type="term" value="F:metal ion binding"/>
    <property type="evidence" value="ECO:0007669"/>
    <property type="project" value="UniProtKB-UniRule"/>
</dbReference>
<dbReference type="EMBL" id="JAKTTI010000052">
    <property type="protein sequence ID" value="MCH1627738.1"/>
    <property type="molecule type" value="Genomic_DNA"/>
</dbReference>
<dbReference type="EC" id="3.1.-.-" evidence="9"/>
<keyword evidence="7 9" id="KW-0460">Magnesium</keyword>
<evidence type="ECO:0000313" key="11">
    <source>
        <dbReference type="Proteomes" id="UP001431131"/>
    </source>
</evidence>
<dbReference type="Proteomes" id="UP001431131">
    <property type="component" value="Unassembled WGS sequence"/>
</dbReference>
<keyword evidence="8 9" id="KW-0051">Antiviral defense</keyword>
<dbReference type="GO" id="GO:0043571">
    <property type="term" value="P:maintenance of CRISPR repeat elements"/>
    <property type="evidence" value="ECO:0007669"/>
    <property type="project" value="UniProtKB-UniRule"/>
</dbReference>
<comment type="caution">
    <text evidence="10">The sequence shown here is derived from an EMBL/GenBank/DDBJ whole genome shotgun (WGS) entry which is preliminary data.</text>
</comment>
<dbReference type="GO" id="GO:0016787">
    <property type="term" value="F:hydrolase activity"/>
    <property type="evidence" value="ECO:0007669"/>
    <property type="project" value="UniProtKB-KW"/>
</dbReference>
<feature type="binding site" evidence="9">
    <location>
        <position position="12"/>
    </location>
    <ligand>
        <name>Mg(2+)</name>
        <dbReference type="ChEBI" id="CHEBI:18420"/>
        <note>catalytic</note>
    </ligand>
</feature>
<dbReference type="RefSeq" id="WP_240257657.1">
    <property type="nucleotide sequence ID" value="NZ_JAKTTI010000052.1"/>
</dbReference>
<evidence type="ECO:0000256" key="8">
    <source>
        <dbReference type="ARBA" id="ARBA00023118"/>
    </source>
</evidence>
<dbReference type="InterPro" id="IPR021127">
    <property type="entry name" value="CRISPR_associated_Cas2"/>
</dbReference>
<evidence type="ECO:0000256" key="7">
    <source>
        <dbReference type="ARBA" id="ARBA00022842"/>
    </source>
</evidence>
<evidence type="ECO:0000256" key="1">
    <source>
        <dbReference type="ARBA" id="ARBA00001946"/>
    </source>
</evidence>
<dbReference type="CDD" id="cd09638">
    <property type="entry name" value="Cas2_I_II_III"/>
    <property type="match status" value="1"/>
</dbReference>